<dbReference type="RefSeq" id="WP_003936818.1">
    <property type="nucleotide sequence ID" value="NZ_AOEX01000041.1"/>
</dbReference>
<dbReference type="AlphaFoldDB" id="M2ZUN6"/>
<feature type="transmembrane region" description="Helical" evidence="1">
    <location>
        <begin position="37"/>
        <end position="55"/>
    </location>
</feature>
<dbReference type="EMBL" id="AOEX01000041">
    <property type="protein sequence ID" value="EME64069.1"/>
    <property type="molecule type" value="Genomic_DNA"/>
</dbReference>
<feature type="transmembrane region" description="Helical" evidence="1">
    <location>
        <begin position="128"/>
        <end position="147"/>
    </location>
</feature>
<gene>
    <name evidence="2" type="ORF">G352_13657</name>
</gene>
<accession>M2ZUN6</accession>
<evidence type="ECO:0008006" key="4">
    <source>
        <dbReference type="Google" id="ProtNLM"/>
    </source>
</evidence>
<evidence type="ECO:0000256" key="1">
    <source>
        <dbReference type="SAM" id="Phobius"/>
    </source>
</evidence>
<organism evidence="2 3">
    <name type="scientific">Rhodococcus ruber BKS 20-38</name>
    <dbReference type="NCBI Taxonomy" id="1278076"/>
    <lineage>
        <taxon>Bacteria</taxon>
        <taxon>Bacillati</taxon>
        <taxon>Actinomycetota</taxon>
        <taxon>Actinomycetes</taxon>
        <taxon>Mycobacteriales</taxon>
        <taxon>Nocardiaceae</taxon>
        <taxon>Rhodococcus</taxon>
    </lineage>
</organism>
<sequence length="463" mass="49521">MPSTGSVHASGADRPQGRVTAVLDRRRALAEAMRSRLWPVPAAAVLLAVLAGIGLPELDAAVDDRLPPTVAGYLFGGGADAAREVLAVVAGSLITVTSLTFSLTLVTLQLASSQYSPRLLRTFAADRVVQRTLGLFLATFAYALTVLRTVRGDTAGPGFVPQIALTTAYLLTVASVLALVLFLGHLVRQIRVEAVLEQVRADTCETATRLLPADRQDRPALPVPPPSPHYVEAASSGFLVELDEHALLAAAEQAEAVVWVSRPVGSPALAGTPVASWWSPRPQPLTEDEARRLCVRVRGALRTGSERTAVQDIGYGLRQLTDVVVRALSPGINDPTTAVHGLVSCTAVLGDLLDRRLGPYPLCDEHGRVRVVLARPTFAELLDLVCTQPRLYGADDPAVLDALLSMLRELAWKATTAQQRAAITDQLGRLQKHIAGHDAANRAQFDDLARRVGQALEGRWDPP</sequence>
<feature type="transmembrane region" description="Helical" evidence="1">
    <location>
        <begin position="159"/>
        <end position="183"/>
    </location>
</feature>
<dbReference type="PATRIC" id="fig|1278076.4.peg.2826"/>
<proteinExistence type="predicted"/>
<evidence type="ECO:0000313" key="2">
    <source>
        <dbReference type="EMBL" id="EME64069.1"/>
    </source>
</evidence>
<dbReference type="Pfam" id="PF10011">
    <property type="entry name" value="DUF2254"/>
    <property type="match status" value="1"/>
</dbReference>
<protein>
    <recommendedName>
        <fullName evidence="4">DUF2254 domain-containing protein</fullName>
    </recommendedName>
</protein>
<keyword evidence="1" id="KW-0812">Transmembrane</keyword>
<feature type="transmembrane region" description="Helical" evidence="1">
    <location>
        <begin position="85"/>
        <end position="108"/>
    </location>
</feature>
<dbReference type="InterPro" id="IPR018723">
    <property type="entry name" value="DUF2254_membrane"/>
</dbReference>
<keyword evidence="1" id="KW-0472">Membrane</keyword>
<comment type="caution">
    <text evidence="2">The sequence shown here is derived from an EMBL/GenBank/DDBJ whole genome shotgun (WGS) entry which is preliminary data.</text>
</comment>
<evidence type="ECO:0000313" key="3">
    <source>
        <dbReference type="Proteomes" id="UP000011731"/>
    </source>
</evidence>
<keyword evidence="3" id="KW-1185">Reference proteome</keyword>
<reference evidence="2 3" key="1">
    <citation type="journal article" date="2013" name="Genome Announc.">
        <title>Draft Genome Sequence of Rhodococcus ruber Strain BKS 20-38.</title>
        <authorList>
            <person name="Bala M."/>
            <person name="Kumar S."/>
            <person name="Raghava G.P."/>
            <person name="Mayilraj S."/>
        </authorList>
    </citation>
    <scope>NUCLEOTIDE SEQUENCE [LARGE SCALE GENOMIC DNA]</scope>
    <source>
        <strain evidence="2 3">BKS 20-38</strain>
    </source>
</reference>
<dbReference type="Proteomes" id="UP000011731">
    <property type="component" value="Unassembled WGS sequence"/>
</dbReference>
<name>M2ZUN6_9NOCA</name>
<keyword evidence="1" id="KW-1133">Transmembrane helix</keyword>